<organism evidence="3 4">
    <name type="scientific">Somion occarium</name>
    <dbReference type="NCBI Taxonomy" id="3059160"/>
    <lineage>
        <taxon>Eukaryota</taxon>
        <taxon>Fungi</taxon>
        <taxon>Dikarya</taxon>
        <taxon>Basidiomycota</taxon>
        <taxon>Agaricomycotina</taxon>
        <taxon>Agaricomycetes</taxon>
        <taxon>Polyporales</taxon>
        <taxon>Cerrenaceae</taxon>
        <taxon>Somion</taxon>
    </lineage>
</organism>
<dbReference type="InterPro" id="IPR015915">
    <property type="entry name" value="Kelch-typ_b-propeller"/>
</dbReference>
<evidence type="ECO:0008006" key="5">
    <source>
        <dbReference type="Google" id="ProtNLM"/>
    </source>
</evidence>
<dbReference type="Gene3D" id="2.120.10.80">
    <property type="entry name" value="Kelch-type beta propeller"/>
    <property type="match status" value="2"/>
</dbReference>
<evidence type="ECO:0000256" key="2">
    <source>
        <dbReference type="ARBA" id="ARBA00022737"/>
    </source>
</evidence>
<dbReference type="SUPFAM" id="SSF50965">
    <property type="entry name" value="Galactose oxidase, central domain"/>
    <property type="match status" value="1"/>
</dbReference>
<evidence type="ECO:0000313" key="4">
    <source>
        <dbReference type="Proteomes" id="UP001497453"/>
    </source>
</evidence>
<reference evidence="4" key="1">
    <citation type="submission" date="2024-04" db="EMBL/GenBank/DDBJ databases">
        <authorList>
            <person name="Shaw F."/>
            <person name="Minotto A."/>
        </authorList>
    </citation>
    <scope>NUCLEOTIDE SEQUENCE [LARGE SCALE GENOMIC DNA]</scope>
</reference>
<dbReference type="PANTHER" id="PTHR46093:SF18">
    <property type="entry name" value="FIBRONECTIN TYPE-III DOMAIN-CONTAINING PROTEIN"/>
    <property type="match status" value="1"/>
</dbReference>
<sequence>MANLRPRMTSSGRINFGVSQTELALAMSAVMDNNEPEVPGPFLRSAALEIGDTSFLEEIAPLRREGDQLFSRKVYQAALGKFKKTARVIVGDGFEIPLYCGEGGGFRSKKYMEMKQAKRLALMECCVQIARCLRELEDYEQSLIWVEEVEVIVRNLCFSNTEAMFDWHADLPRIEWNPNDGIEQFYVQRVRALCLASDNYLSLWNTGTAAQRRHLAYKITQHLPPNVNSITFRGIVSSAAMFLFYQFRHPDPQMTKDLMANEESLQVMGSWSKIEVQRDRNIPPRFGFASFIWKGRYYIVGGEKSHSGPYYKDMHYIELSNVSTGWHDLPSYPGDMIRVSGWKIGVYQDKAYFFNGRPQLDYFDLVTERWGSVRTRPADRQWPYPEKDFMDYAGVLVKSKFYVFGGTHGNVTTGCNLFMVLDLSDPRLEWKKLTGHASQPLVPDWNCPGPRRHPTIWADERVPGSERIYLMFGEADRAGAKFRREPQGSSESYSYGDFWSWDVNQGGWRRERMVGNPPCARSEMAYTFNEKLGMAFVFGGYSPSLPADYVEEGKKFSFTYFADTFIYIPPSASSPSATSAPKWKHVLTRGFPTYRAQAQLFTDPDTGKIYLFGGYTNSQFVPDKKHEISRSFSDVWQLKINIPGGYFDDVDLEEETKTAMAGPWQRCFNCGNAGRWKKCGGSCGGRAFFCDSQCMKEGWKEHKERHHCANVRK</sequence>
<evidence type="ECO:0000256" key="1">
    <source>
        <dbReference type="ARBA" id="ARBA00022441"/>
    </source>
</evidence>
<dbReference type="PANTHER" id="PTHR46093">
    <property type="entry name" value="ACYL-COA-BINDING DOMAIN-CONTAINING PROTEIN 5"/>
    <property type="match status" value="1"/>
</dbReference>
<evidence type="ECO:0000313" key="3">
    <source>
        <dbReference type="EMBL" id="CAL1705909.1"/>
    </source>
</evidence>
<protein>
    <recommendedName>
        <fullName evidence="5">MYND-type domain-containing protein</fullName>
    </recommendedName>
</protein>
<dbReference type="Proteomes" id="UP001497453">
    <property type="component" value="Chromosome 4"/>
</dbReference>
<gene>
    <name evidence="3" type="ORF">GFSPODELE1_LOCUS5640</name>
</gene>
<dbReference type="InterPro" id="IPR011043">
    <property type="entry name" value="Gal_Oxase/kelch_b-propeller"/>
</dbReference>
<accession>A0ABP1DGX7</accession>
<keyword evidence="1" id="KW-0880">Kelch repeat</keyword>
<keyword evidence="2" id="KW-0677">Repeat</keyword>
<dbReference type="EMBL" id="OZ037947">
    <property type="protein sequence ID" value="CAL1705909.1"/>
    <property type="molecule type" value="Genomic_DNA"/>
</dbReference>
<keyword evidence="4" id="KW-1185">Reference proteome</keyword>
<name>A0ABP1DGX7_9APHY</name>
<proteinExistence type="predicted"/>